<feature type="region of interest" description="Disordered" evidence="2">
    <location>
        <begin position="175"/>
        <end position="208"/>
    </location>
</feature>
<proteinExistence type="predicted"/>
<evidence type="ECO:0000259" key="3">
    <source>
        <dbReference type="Pfam" id="PF01551"/>
    </source>
</evidence>
<gene>
    <name evidence="4" type="ORF">EAX62_08425</name>
</gene>
<dbReference type="EMBL" id="REFW01000002">
    <property type="protein sequence ID" value="RMB59764.1"/>
    <property type="molecule type" value="Genomic_DNA"/>
</dbReference>
<dbReference type="Proteomes" id="UP000275256">
    <property type="component" value="Unassembled WGS sequence"/>
</dbReference>
<dbReference type="PANTHER" id="PTHR21666">
    <property type="entry name" value="PEPTIDASE-RELATED"/>
    <property type="match status" value="1"/>
</dbReference>
<comment type="caution">
    <text evidence="4">The sequence shown here is derived from an EMBL/GenBank/DDBJ whole genome shotgun (WGS) entry which is preliminary data.</text>
</comment>
<dbReference type="InterPro" id="IPR016047">
    <property type="entry name" value="M23ase_b-sheet_dom"/>
</dbReference>
<accession>A0A3M0G4J8</accession>
<evidence type="ECO:0000313" key="4">
    <source>
        <dbReference type="EMBL" id="RMB59764.1"/>
    </source>
</evidence>
<dbReference type="CDD" id="cd12797">
    <property type="entry name" value="M23_peptidase"/>
    <property type="match status" value="2"/>
</dbReference>
<organism evidence="4 5">
    <name type="scientific">Tessaracoccus antarcticus</name>
    <dbReference type="NCBI Taxonomy" id="2479848"/>
    <lineage>
        <taxon>Bacteria</taxon>
        <taxon>Bacillati</taxon>
        <taxon>Actinomycetota</taxon>
        <taxon>Actinomycetes</taxon>
        <taxon>Propionibacteriales</taxon>
        <taxon>Propionibacteriaceae</taxon>
        <taxon>Tessaracoccus</taxon>
    </lineage>
</organism>
<evidence type="ECO:0000313" key="5">
    <source>
        <dbReference type="Proteomes" id="UP000275256"/>
    </source>
</evidence>
<feature type="domain" description="M23ase beta-sheet core" evidence="3">
    <location>
        <begin position="71"/>
        <end position="163"/>
    </location>
</feature>
<dbReference type="PANTHER" id="PTHR21666:SF289">
    <property type="entry name" value="L-ALA--D-GLU ENDOPEPTIDASE"/>
    <property type="match status" value="1"/>
</dbReference>
<feature type="domain" description="M23ase beta-sheet core" evidence="3">
    <location>
        <begin position="220"/>
        <end position="313"/>
    </location>
</feature>
<protein>
    <recommendedName>
        <fullName evidence="3">M23ase beta-sheet core domain-containing protein</fullName>
    </recommendedName>
</protein>
<name>A0A3M0G4J8_9ACTN</name>
<keyword evidence="1" id="KW-0732">Signal</keyword>
<reference evidence="4 5" key="1">
    <citation type="submission" date="2018-10" db="EMBL/GenBank/DDBJ databases">
        <title>Tessaracoccus antarcticuss sp. nov., isolated from sediment.</title>
        <authorList>
            <person name="Zhou L.Y."/>
            <person name="Du Z.J."/>
        </authorList>
    </citation>
    <scope>NUCLEOTIDE SEQUENCE [LARGE SCALE GENOMIC DNA]</scope>
    <source>
        <strain evidence="4 5">JDX10</strain>
    </source>
</reference>
<dbReference type="InterPro" id="IPR011055">
    <property type="entry name" value="Dup_hybrid_motif"/>
</dbReference>
<sequence>MALSTGTASSAVHTTALPTVHGMRTLTALLIVCLMLCSAPIARAAELELWPPVPGRPVALFDRATSRYSAGHRGVDLAAFEGDGVRAGAAGVVSFAGMVAGRPAVSVDHGGGVRTTYTPVVSAVSVGQRVEQGQLIGVVGTDDHCRSMCLHWGLTDGLDHFDPMAQLSIPTIRLLPQGSTPQPRPPRVSVVPGGGRMPVTGRASSPFGMRVHPITGARKLHDGTDIAAPCGTPVTAPWPGRVVGAAFHSAYGYRVIMEHDGLRTAYAHLRGLEVHVGDELAAGTRLGAVGSTGLSTGCHLHWMAWRNGALVDPLTLV</sequence>
<dbReference type="GO" id="GO:0004222">
    <property type="term" value="F:metalloendopeptidase activity"/>
    <property type="evidence" value="ECO:0007669"/>
    <property type="project" value="TreeGrafter"/>
</dbReference>
<dbReference type="AlphaFoldDB" id="A0A3M0G4J8"/>
<evidence type="ECO:0000256" key="1">
    <source>
        <dbReference type="ARBA" id="ARBA00022729"/>
    </source>
</evidence>
<keyword evidence="5" id="KW-1185">Reference proteome</keyword>
<evidence type="ECO:0000256" key="2">
    <source>
        <dbReference type="SAM" id="MobiDB-lite"/>
    </source>
</evidence>
<dbReference type="Gene3D" id="2.70.70.10">
    <property type="entry name" value="Glucose Permease (Domain IIA)"/>
    <property type="match status" value="2"/>
</dbReference>
<dbReference type="SUPFAM" id="SSF51261">
    <property type="entry name" value="Duplicated hybrid motif"/>
    <property type="match status" value="2"/>
</dbReference>
<dbReference type="Pfam" id="PF01551">
    <property type="entry name" value="Peptidase_M23"/>
    <property type="match status" value="2"/>
</dbReference>
<dbReference type="InterPro" id="IPR050570">
    <property type="entry name" value="Cell_wall_metabolism_enzyme"/>
</dbReference>